<dbReference type="PROSITE" id="PS50042">
    <property type="entry name" value="CNMP_BINDING_3"/>
    <property type="match status" value="1"/>
</dbReference>
<dbReference type="EMBL" id="SGXG01000001">
    <property type="protein sequence ID" value="RZS98140.1"/>
    <property type="molecule type" value="Genomic_DNA"/>
</dbReference>
<keyword evidence="3" id="KW-1185">Reference proteome</keyword>
<reference evidence="2 3" key="1">
    <citation type="submission" date="2019-02" db="EMBL/GenBank/DDBJ databases">
        <title>Genomic Encyclopedia of Archaeal and Bacterial Type Strains, Phase II (KMG-II): from individual species to whole genera.</title>
        <authorList>
            <person name="Goeker M."/>
        </authorList>
    </citation>
    <scope>NUCLEOTIDE SEQUENCE [LARGE SCALE GENOMIC DNA]</scope>
    <source>
        <strain evidence="2 3">DSM 21411</strain>
    </source>
</reference>
<dbReference type="InterPro" id="IPR000595">
    <property type="entry name" value="cNMP-bd_dom"/>
</dbReference>
<sequence length="194" mass="22940">MIHEDILENFRTYVPFTKEEVKDFFGKAKHVKYHKNEVLVEKDAQVSPFIFIRKGCLMTYYTDGKKFNHVIQFGLDKWWTGDLQSFMQGTPSNYTIKAMSDTEVWTLDKNGFEGLCADQPAFERYFRIIFQNSLVSHQKRIIRNISYSAEEKYLTFIKNYPRLELLIAQKYIASYLGITPEFLSMIRRKLANKS</sequence>
<dbReference type="RefSeq" id="WP_130276901.1">
    <property type="nucleotide sequence ID" value="NZ_SGXG01000001.1"/>
</dbReference>
<dbReference type="InterPro" id="IPR018490">
    <property type="entry name" value="cNMP-bd_dom_sf"/>
</dbReference>
<dbReference type="Pfam" id="PF00027">
    <property type="entry name" value="cNMP_binding"/>
    <property type="match status" value="1"/>
</dbReference>
<gene>
    <name evidence="2" type="ORF">BC751_3776</name>
</gene>
<protein>
    <submittedName>
        <fullName evidence="2">CRP-like cAMP-binding protein</fullName>
    </submittedName>
</protein>
<accession>A0A4Q7PEP9</accession>
<evidence type="ECO:0000313" key="2">
    <source>
        <dbReference type="EMBL" id="RZS98140.1"/>
    </source>
</evidence>
<dbReference type="SUPFAM" id="SSF51206">
    <property type="entry name" value="cAMP-binding domain-like"/>
    <property type="match status" value="1"/>
</dbReference>
<dbReference type="OrthoDB" id="667553at2"/>
<dbReference type="AlphaFoldDB" id="A0A4Q7PEP9"/>
<comment type="caution">
    <text evidence="2">The sequence shown here is derived from an EMBL/GenBank/DDBJ whole genome shotgun (WGS) entry which is preliminary data.</text>
</comment>
<dbReference type="CDD" id="cd00038">
    <property type="entry name" value="CAP_ED"/>
    <property type="match status" value="1"/>
</dbReference>
<proteinExistence type="predicted"/>
<name>A0A4Q7PEP9_9BACT</name>
<feature type="domain" description="Cyclic nucleotide-binding" evidence="1">
    <location>
        <begin position="12"/>
        <end position="115"/>
    </location>
</feature>
<organism evidence="2 3">
    <name type="scientific">Cecembia calidifontis</name>
    <dbReference type="NCBI Taxonomy" id="1187080"/>
    <lineage>
        <taxon>Bacteria</taxon>
        <taxon>Pseudomonadati</taxon>
        <taxon>Bacteroidota</taxon>
        <taxon>Cytophagia</taxon>
        <taxon>Cytophagales</taxon>
        <taxon>Cyclobacteriaceae</taxon>
        <taxon>Cecembia</taxon>
    </lineage>
</organism>
<dbReference type="Gene3D" id="2.60.120.10">
    <property type="entry name" value="Jelly Rolls"/>
    <property type="match status" value="1"/>
</dbReference>
<dbReference type="InterPro" id="IPR014710">
    <property type="entry name" value="RmlC-like_jellyroll"/>
</dbReference>
<dbReference type="Proteomes" id="UP000292209">
    <property type="component" value="Unassembled WGS sequence"/>
</dbReference>
<evidence type="ECO:0000313" key="3">
    <source>
        <dbReference type="Proteomes" id="UP000292209"/>
    </source>
</evidence>
<evidence type="ECO:0000259" key="1">
    <source>
        <dbReference type="PROSITE" id="PS50042"/>
    </source>
</evidence>